<dbReference type="Pfam" id="PF10442">
    <property type="entry name" value="FIST_C"/>
    <property type="match status" value="1"/>
</dbReference>
<evidence type="ECO:0008006" key="6">
    <source>
        <dbReference type="Google" id="ProtNLM"/>
    </source>
</evidence>
<keyword evidence="5" id="KW-1185">Reference proteome</keyword>
<reference evidence="4 5" key="1">
    <citation type="submission" date="2019-06" db="EMBL/GenBank/DDBJ databases">
        <title>Genomic Encyclopedia of Type Strains, Phase IV (KMG-V): Genome sequencing to study the core and pangenomes of soil and plant-associated prokaryotes.</title>
        <authorList>
            <person name="Whitman W."/>
        </authorList>
    </citation>
    <scope>NUCLEOTIDE SEQUENCE [LARGE SCALE GENOMIC DNA]</scope>
    <source>
        <strain evidence="4 5">BR 11865</strain>
    </source>
</reference>
<feature type="compositionally biased region" description="Pro residues" evidence="1">
    <location>
        <begin position="63"/>
        <end position="78"/>
    </location>
</feature>
<dbReference type="RefSeq" id="WP_246138518.1">
    <property type="nucleotide sequence ID" value="NZ_JAYNFR010000032.1"/>
</dbReference>
<dbReference type="InterPro" id="IPR013702">
    <property type="entry name" value="FIST_domain_N"/>
</dbReference>
<feature type="compositionally biased region" description="Low complexity" evidence="1">
    <location>
        <begin position="9"/>
        <end position="26"/>
    </location>
</feature>
<dbReference type="NCBIfam" id="NF041558">
    <property type="entry name" value="NosP"/>
    <property type="match status" value="1"/>
</dbReference>
<dbReference type="Proteomes" id="UP000316545">
    <property type="component" value="Unassembled WGS sequence"/>
</dbReference>
<dbReference type="SMART" id="SM00897">
    <property type="entry name" value="FIST"/>
    <property type="match status" value="1"/>
</dbReference>
<dbReference type="Pfam" id="PF08495">
    <property type="entry name" value="FIST"/>
    <property type="match status" value="1"/>
</dbReference>
<feature type="domain" description="FIST" evidence="2">
    <location>
        <begin position="121"/>
        <end position="319"/>
    </location>
</feature>
<accession>A0A560G6Y2</accession>
<evidence type="ECO:0000259" key="2">
    <source>
        <dbReference type="SMART" id="SM00897"/>
    </source>
</evidence>
<comment type="caution">
    <text evidence="4">The sequence shown here is derived from an EMBL/GenBank/DDBJ whole genome shotgun (WGS) entry which is preliminary data.</text>
</comment>
<name>A0A560G6Y2_9PROT</name>
<dbReference type="PANTHER" id="PTHR40252:SF2">
    <property type="entry name" value="BLR0328 PROTEIN"/>
    <property type="match status" value="1"/>
</dbReference>
<evidence type="ECO:0000313" key="5">
    <source>
        <dbReference type="Proteomes" id="UP000316545"/>
    </source>
</evidence>
<evidence type="ECO:0000259" key="3">
    <source>
        <dbReference type="SMART" id="SM01204"/>
    </source>
</evidence>
<organism evidence="4 5">
    <name type="scientific">Nitrospirillum amazonense</name>
    <dbReference type="NCBI Taxonomy" id="28077"/>
    <lineage>
        <taxon>Bacteria</taxon>
        <taxon>Pseudomonadati</taxon>
        <taxon>Pseudomonadota</taxon>
        <taxon>Alphaproteobacteria</taxon>
        <taxon>Rhodospirillales</taxon>
        <taxon>Azospirillaceae</taxon>
        <taxon>Nitrospirillum</taxon>
    </lineage>
</organism>
<proteinExistence type="predicted"/>
<dbReference type="PANTHER" id="PTHR40252">
    <property type="entry name" value="BLR0328 PROTEIN"/>
    <property type="match status" value="1"/>
</dbReference>
<protein>
    <recommendedName>
        <fullName evidence="6">FIST-like protein</fullName>
    </recommendedName>
</protein>
<dbReference type="AlphaFoldDB" id="A0A560G6Y2"/>
<feature type="domain" description="FIST C-domain" evidence="3">
    <location>
        <begin position="320"/>
        <end position="450"/>
    </location>
</feature>
<gene>
    <name evidence="4" type="ORF">FBZ88_10341</name>
</gene>
<dbReference type="InterPro" id="IPR019494">
    <property type="entry name" value="FIST_C"/>
</dbReference>
<sequence length="465" mass="49551">MKTKPGDNGQSHSGQSHSGQSHSGQQPGAKTRPVDGPGATSPTKTKVAARSGSTPPRMNGATPMPPAPSLPPLPPFPVAPARTRARGDGGPTLPLRRGGSDKTDAHAAVAELRQQIGDGGDAAGILVFFSPAYDREEMLSALKEAFGSTPVFGCTTAGEITPFGYISNGLTGISFPAADFMVHSALFEGLSQFQIANTIERTHQLVSERHAQAQGRPGFGLLLVDGLSTREEQLVSAIGNALAGLPLIGGSAGDGLDFKSTIVLHEGRCVSDAAILLLITTRRRFSVFKTEHFVPTEHKMVVTGADLETRRVFEINAEPAALEYARLVGLSNEPLTPKIFAAHPVVVRVGGQYHVRSIQKVNPDNSLTFHCAIDEGLVLTVARGIDIVENLHELFRRLEREIGPLDAIIGFDCVLRNLETEQRNLKAAVSDLFVAHRVTGFCTYGEQYMSMHVNQTFTGVAIGGT</sequence>
<evidence type="ECO:0000313" key="4">
    <source>
        <dbReference type="EMBL" id="TWB29619.1"/>
    </source>
</evidence>
<feature type="region of interest" description="Disordered" evidence="1">
    <location>
        <begin position="1"/>
        <end position="104"/>
    </location>
</feature>
<evidence type="ECO:0000256" key="1">
    <source>
        <dbReference type="SAM" id="MobiDB-lite"/>
    </source>
</evidence>
<dbReference type="EMBL" id="VITO01000003">
    <property type="protein sequence ID" value="TWB29619.1"/>
    <property type="molecule type" value="Genomic_DNA"/>
</dbReference>
<dbReference type="SMART" id="SM01204">
    <property type="entry name" value="FIST_C"/>
    <property type="match status" value="1"/>
</dbReference>